<keyword evidence="5 16" id="KW-0963">Cytoplasm</keyword>
<dbReference type="EMBL" id="CP033169">
    <property type="protein sequence ID" value="AYO31368.1"/>
    <property type="molecule type" value="Genomic_DNA"/>
</dbReference>
<name>A0A3G2R8K3_9FIRM</name>
<feature type="active site" evidence="16">
    <location>
        <position position="105"/>
    </location>
</feature>
<dbReference type="KEGG" id="bacg:D2962_12850"/>
<evidence type="ECO:0000256" key="2">
    <source>
        <dbReference type="ARBA" id="ARBA00010945"/>
    </source>
</evidence>
<sequence>MLPIIHVDMNAFYASCHQAEDPALKGKPVLVAGDPKKRNGIILTASYEARRFGVKTAMPNWQAKRLCPQAIFIKPDYDLYVKTSSRVMDILGRFTPLVEVFSIDEAWLDVTGCEGLFGDSVTIAGKIQKAIRQELYLPCSVGVSCNKLLAKMASDMKKPMGLTVLAPEDVPQMLWPLPVDELFGVGHRMAERLREMNITTIGDLARVPEELLRQAFGLNGRYLHLAANGIDDSPVDPHSMDSARSMGHSTTLPRDVTGFEEAEMVLLSLSEQVGRRVRRENYMGRTVTITLRDASFGTITRSVTVPYTCATEDIYAAARKLLHAHWDGKTPLRLLGVSLSQLVKEFEQVSIFKEDEKKNKLNQVIDEIKDRFGDGAIFRAKLLKDDGLNERKLGKTANNAPALRGIR</sequence>
<dbReference type="InterPro" id="IPR017961">
    <property type="entry name" value="DNA_pol_Y-fam_little_finger"/>
</dbReference>
<evidence type="ECO:0000256" key="16">
    <source>
        <dbReference type="HAMAP-Rule" id="MF_01113"/>
    </source>
</evidence>
<dbReference type="Gene3D" id="3.40.1170.60">
    <property type="match status" value="1"/>
</dbReference>
<dbReference type="GO" id="GO:0005829">
    <property type="term" value="C:cytosol"/>
    <property type="evidence" value="ECO:0007669"/>
    <property type="project" value="TreeGrafter"/>
</dbReference>
<dbReference type="NCBIfam" id="NF002848">
    <property type="entry name" value="PRK03103.1"/>
    <property type="match status" value="1"/>
</dbReference>
<dbReference type="EC" id="2.7.7.7" evidence="16"/>
<comment type="cofactor">
    <cofactor evidence="16">
        <name>Mg(2+)</name>
        <dbReference type="ChEBI" id="CHEBI:18420"/>
    </cofactor>
    <text evidence="16">Binds 2 magnesium ions per subunit.</text>
</comment>
<proteinExistence type="inferred from homology"/>
<dbReference type="GO" id="GO:0006281">
    <property type="term" value="P:DNA repair"/>
    <property type="evidence" value="ECO:0007669"/>
    <property type="project" value="UniProtKB-UniRule"/>
</dbReference>
<dbReference type="HAMAP" id="MF_01113">
    <property type="entry name" value="DNApol_IV"/>
    <property type="match status" value="1"/>
</dbReference>
<feature type="binding site" evidence="16">
    <location>
        <position position="8"/>
    </location>
    <ligand>
        <name>Mg(2+)</name>
        <dbReference type="ChEBI" id="CHEBI:18420"/>
    </ligand>
</feature>
<keyword evidence="19" id="KW-1185">Reference proteome</keyword>
<evidence type="ECO:0000256" key="10">
    <source>
        <dbReference type="ARBA" id="ARBA00022763"/>
    </source>
</evidence>
<dbReference type="GO" id="GO:0009432">
    <property type="term" value="P:SOS response"/>
    <property type="evidence" value="ECO:0007669"/>
    <property type="project" value="TreeGrafter"/>
</dbReference>
<dbReference type="NCBIfam" id="NF002677">
    <property type="entry name" value="PRK02406.1"/>
    <property type="match status" value="1"/>
</dbReference>
<evidence type="ECO:0000256" key="9">
    <source>
        <dbReference type="ARBA" id="ARBA00022723"/>
    </source>
</evidence>
<evidence type="ECO:0000256" key="3">
    <source>
        <dbReference type="ARBA" id="ARBA00011245"/>
    </source>
</evidence>
<dbReference type="GO" id="GO:0003684">
    <property type="term" value="F:damaged DNA binding"/>
    <property type="evidence" value="ECO:0007669"/>
    <property type="project" value="InterPro"/>
</dbReference>
<dbReference type="FunFam" id="3.30.1490.100:FF:000004">
    <property type="entry name" value="DNA polymerase IV"/>
    <property type="match status" value="1"/>
</dbReference>
<keyword evidence="7 16" id="KW-0548">Nucleotidyltransferase</keyword>
<reference evidence="18 19" key="1">
    <citation type="submission" date="2018-10" db="EMBL/GenBank/DDBJ databases">
        <authorList>
            <person name="Zhang X."/>
        </authorList>
    </citation>
    <scope>NUCLEOTIDE SEQUENCE [LARGE SCALE GENOMIC DNA]</scope>
    <source>
        <strain evidence="18 19">SK-G1</strain>
    </source>
</reference>
<dbReference type="FunFam" id="3.40.1170.60:FF:000001">
    <property type="entry name" value="DNA polymerase IV"/>
    <property type="match status" value="1"/>
</dbReference>
<dbReference type="RefSeq" id="WP_122015200.1">
    <property type="nucleotide sequence ID" value="NZ_CP033169.1"/>
</dbReference>
<evidence type="ECO:0000256" key="13">
    <source>
        <dbReference type="ARBA" id="ARBA00023125"/>
    </source>
</evidence>
<dbReference type="AlphaFoldDB" id="A0A3G2R8K3"/>
<comment type="subcellular location">
    <subcellularLocation>
        <location evidence="1 16">Cytoplasm</location>
    </subcellularLocation>
</comment>
<keyword evidence="14 16" id="KW-0234">DNA repair</keyword>
<dbReference type="Gene3D" id="3.30.1490.100">
    <property type="entry name" value="DNA polymerase, Y-family, little finger domain"/>
    <property type="match status" value="1"/>
</dbReference>
<dbReference type="PANTHER" id="PTHR11076">
    <property type="entry name" value="DNA REPAIR POLYMERASE UMUC / TRANSFERASE FAMILY MEMBER"/>
    <property type="match status" value="1"/>
</dbReference>
<feature type="domain" description="UmuC" evidence="17">
    <location>
        <begin position="4"/>
        <end position="186"/>
    </location>
</feature>
<evidence type="ECO:0000259" key="17">
    <source>
        <dbReference type="PROSITE" id="PS50173"/>
    </source>
</evidence>
<evidence type="ECO:0000256" key="1">
    <source>
        <dbReference type="ARBA" id="ARBA00004496"/>
    </source>
</evidence>
<keyword evidence="12 16" id="KW-0239">DNA-directed DNA polymerase</keyword>
<dbReference type="Proteomes" id="UP000280960">
    <property type="component" value="Chromosome"/>
</dbReference>
<dbReference type="NCBIfam" id="NF002492">
    <property type="entry name" value="PRK01810.1"/>
    <property type="match status" value="1"/>
</dbReference>
<dbReference type="SUPFAM" id="SSF100879">
    <property type="entry name" value="Lesion bypass DNA polymerase (Y-family), little finger domain"/>
    <property type="match status" value="1"/>
</dbReference>
<dbReference type="GO" id="GO:0003887">
    <property type="term" value="F:DNA-directed DNA polymerase activity"/>
    <property type="evidence" value="ECO:0007669"/>
    <property type="project" value="UniProtKB-UniRule"/>
</dbReference>
<dbReference type="PANTHER" id="PTHR11076:SF33">
    <property type="entry name" value="DNA POLYMERASE KAPPA"/>
    <property type="match status" value="1"/>
</dbReference>
<organism evidence="18 19">
    <name type="scientific">Biomaibacter acetigenes</name>
    <dbReference type="NCBI Taxonomy" id="2316383"/>
    <lineage>
        <taxon>Bacteria</taxon>
        <taxon>Bacillati</taxon>
        <taxon>Bacillota</taxon>
        <taxon>Clostridia</taxon>
        <taxon>Thermosediminibacterales</taxon>
        <taxon>Tepidanaerobacteraceae</taxon>
        <taxon>Biomaibacter</taxon>
    </lineage>
</organism>
<evidence type="ECO:0000313" key="19">
    <source>
        <dbReference type="Proteomes" id="UP000280960"/>
    </source>
</evidence>
<evidence type="ECO:0000256" key="14">
    <source>
        <dbReference type="ARBA" id="ARBA00023204"/>
    </source>
</evidence>
<comment type="subunit">
    <text evidence="3 16">Monomer.</text>
</comment>
<evidence type="ECO:0000256" key="7">
    <source>
        <dbReference type="ARBA" id="ARBA00022695"/>
    </source>
</evidence>
<evidence type="ECO:0000256" key="8">
    <source>
        <dbReference type="ARBA" id="ARBA00022705"/>
    </source>
</evidence>
<evidence type="ECO:0000256" key="11">
    <source>
        <dbReference type="ARBA" id="ARBA00022842"/>
    </source>
</evidence>
<evidence type="ECO:0000256" key="4">
    <source>
        <dbReference type="ARBA" id="ARBA00022457"/>
    </source>
</evidence>
<dbReference type="GO" id="GO:0042276">
    <property type="term" value="P:error-prone translesion synthesis"/>
    <property type="evidence" value="ECO:0007669"/>
    <property type="project" value="TreeGrafter"/>
</dbReference>
<dbReference type="PROSITE" id="PS50173">
    <property type="entry name" value="UMUC"/>
    <property type="match status" value="1"/>
</dbReference>
<dbReference type="CDD" id="cd03586">
    <property type="entry name" value="PolY_Pol_IV_kappa"/>
    <property type="match status" value="1"/>
</dbReference>
<keyword evidence="10 16" id="KW-0227">DNA damage</keyword>
<dbReference type="GO" id="GO:0000287">
    <property type="term" value="F:magnesium ion binding"/>
    <property type="evidence" value="ECO:0007669"/>
    <property type="project" value="UniProtKB-UniRule"/>
</dbReference>
<keyword evidence="13 16" id="KW-0238">DNA-binding</keyword>
<keyword evidence="11 16" id="KW-0460">Magnesium</keyword>
<keyword evidence="9 16" id="KW-0479">Metal-binding</keyword>
<protein>
    <recommendedName>
        <fullName evidence="16">DNA polymerase IV</fullName>
        <shortName evidence="16">Pol IV</shortName>
        <ecNumber evidence="16">2.7.7.7</ecNumber>
    </recommendedName>
</protein>
<evidence type="ECO:0000256" key="6">
    <source>
        <dbReference type="ARBA" id="ARBA00022679"/>
    </source>
</evidence>
<evidence type="ECO:0000313" key="18">
    <source>
        <dbReference type="EMBL" id="AYO31368.1"/>
    </source>
</evidence>
<evidence type="ECO:0000256" key="12">
    <source>
        <dbReference type="ARBA" id="ARBA00022932"/>
    </source>
</evidence>
<keyword evidence="6 16" id="KW-0808">Transferase</keyword>
<dbReference type="GO" id="GO:0006261">
    <property type="term" value="P:DNA-templated DNA replication"/>
    <property type="evidence" value="ECO:0007669"/>
    <property type="project" value="UniProtKB-UniRule"/>
</dbReference>
<dbReference type="InterPro" id="IPR001126">
    <property type="entry name" value="UmuC"/>
</dbReference>
<comment type="similarity">
    <text evidence="2 16">Belongs to the DNA polymerase type-Y family.</text>
</comment>
<dbReference type="InterPro" id="IPR050116">
    <property type="entry name" value="DNA_polymerase-Y"/>
</dbReference>
<dbReference type="Pfam" id="PF21999">
    <property type="entry name" value="IMS_HHH_1"/>
    <property type="match status" value="1"/>
</dbReference>
<evidence type="ECO:0000256" key="5">
    <source>
        <dbReference type="ARBA" id="ARBA00022490"/>
    </source>
</evidence>
<feature type="site" description="Substrate discrimination" evidence="16">
    <location>
        <position position="13"/>
    </location>
</feature>
<dbReference type="Gene3D" id="3.30.70.270">
    <property type="match status" value="1"/>
</dbReference>
<dbReference type="InterPro" id="IPR053848">
    <property type="entry name" value="IMS_HHH_1"/>
</dbReference>
<feature type="binding site" evidence="16">
    <location>
        <position position="104"/>
    </location>
    <ligand>
        <name>Mg(2+)</name>
        <dbReference type="ChEBI" id="CHEBI:18420"/>
    </ligand>
</feature>
<dbReference type="InterPro" id="IPR043128">
    <property type="entry name" value="Rev_trsase/Diguanyl_cyclase"/>
</dbReference>
<gene>
    <name evidence="16" type="primary">dinB</name>
    <name evidence="18" type="ORF">D2962_12850</name>
</gene>
<dbReference type="Gene3D" id="1.10.150.20">
    <property type="entry name" value="5' to 3' exonuclease, C-terminal subdomain"/>
    <property type="match status" value="1"/>
</dbReference>
<evidence type="ECO:0000256" key="15">
    <source>
        <dbReference type="ARBA" id="ARBA00049244"/>
    </source>
</evidence>
<comment type="function">
    <text evidence="16">Poorly processive, error-prone DNA polymerase involved in untargeted mutagenesis. Copies undamaged DNA at stalled replication forks, which arise in vivo from mismatched or misaligned primer ends. These misaligned primers can be extended by PolIV. Exhibits no 3'-5' exonuclease (proofreading) activity. May be involved in translesional synthesis, in conjunction with the beta clamp from PolIII.</text>
</comment>
<keyword evidence="4 16" id="KW-0515">Mutator protein</keyword>
<dbReference type="InterPro" id="IPR043502">
    <property type="entry name" value="DNA/RNA_pol_sf"/>
</dbReference>
<comment type="catalytic activity">
    <reaction evidence="15 16">
        <text>DNA(n) + a 2'-deoxyribonucleoside 5'-triphosphate = DNA(n+1) + diphosphate</text>
        <dbReference type="Rhea" id="RHEA:22508"/>
        <dbReference type="Rhea" id="RHEA-COMP:17339"/>
        <dbReference type="Rhea" id="RHEA-COMP:17340"/>
        <dbReference type="ChEBI" id="CHEBI:33019"/>
        <dbReference type="ChEBI" id="CHEBI:61560"/>
        <dbReference type="ChEBI" id="CHEBI:173112"/>
        <dbReference type="EC" id="2.7.7.7"/>
    </reaction>
</comment>
<accession>A0A3G2R8K3</accession>
<dbReference type="Pfam" id="PF00817">
    <property type="entry name" value="IMS"/>
    <property type="match status" value="1"/>
</dbReference>
<dbReference type="InterPro" id="IPR036775">
    <property type="entry name" value="DNA_pol_Y-fam_lit_finger_sf"/>
</dbReference>
<dbReference type="SUPFAM" id="SSF56672">
    <property type="entry name" value="DNA/RNA polymerases"/>
    <property type="match status" value="1"/>
</dbReference>
<keyword evidence="8 16" id="KW-0235">DNA replication</keyword>
<dbReference type="InterPro" id="IPR022880">
    <property type="entry name" value="DNApol_IV"/>
</dbReference>
<dbReference type="Pfam" id="PF11799">
    <property type="entry name" value="IMS_C"/>
    <property type="match status" value="1"/>
</dbReference>